<evidence type="ECO:0000256" key="2">
    <source>
        <dbReference type="ARBA" id="ARBA00022448"/>
    </source>
</evidence>
<comment type="similarity">
    <text evidence="1">Belongs to the bacterial solute-binding protein 1 family.</text>
</comment>
<dbReference type="PANTHER" id="PTHR43649">
    <property type="entry name" value="ARABINOSE-BINDING PROTEIN-RELATED"/>
    <property type="match status" value="1"/>
</dbReference>
<name>A0ABP8U8N3_9ACTN</name>
<dbReference type="SUPFAM" id="SSF53850">
    <property type="entry name" value="Periplasmic binding protein-like II"/>
    <property type="match status" value="1"/>
</dbReference>
<feature type="chain" id="PRO_5046022168" evidence="3">
    <location>
        <begin position="21"/>
        <end position="422"/>
    </location>
</feature>
<dbReference type="Gene3D" id="3.40.190.10">
    <property type="entry name" value="Periplasmic binding protein-like II"/>
    <property type="match status" value="2"/>
</dbReference>
<sequence>MRPRHLSRAAVGALLSLALAACGGGGGFSGGNTSGGGDKGTVRMLVNITPNLTQSYWTELVKPFERAHPGVHVKIEAPTGKSVADTLPQQLAAGNAPDVVEQLTADRTRASQMLDLTDQPWVKGTPLAQQAAVGGRIYTVGVGEQAQSLIFYNKAAFAKAGIQQPPKTLDELTQDMGRLKAAGYLPLQTAGDFVTGLQLLQLADPSLAQSHPQWYQDVKAGRLKVGESLLPHLRLYKSWIAQGYVDKNAMGLKYPDSQTRFFAGKAAMYIMGSWFTAAEATAKKDFEVGVFPAPVQTGQRSPGPQGATMAAPYMILKSAEHRALALKLVQWLVTDKSAVTSQLQQDGNFRPGFDRRFTPLERQVQQILDAAPATVPQGEGYGDDTLPNGFNDAWNTQVQGLYVGRSPEKVAAAVDQWVASRS</sequence>
<evidence type="ECO:0000313" key="4">
    <source>
        <dbReference type="EMBL" id="GAA4624110.1"/>
    </source>
</evidence>
<dbReference type="PANTHER" id="PTHR43649:SF29">
    <property type="entry name" value="OSMOPROTECTIVE COMPOUNDS-BINDING PROTEIN GGTB"/>
    <property type="match status" value="1"/>
</dbReference>
<organism evidence="4 5">
    <name type="scientific">Actinoallomurus vinaceus</name>
    <dbReference type="NCBI Taxonomy" id="1080074"/>
    <lineage>
        <taxon>Bacteria</taxon>
        <taxon>Bacillati</taxon>
        <taxon>Actinomycetota</taxon>
        <taxon>Actinomycetes</taxon>
        <taxon>Streptosporangiales</taxon>
        <taxon>Thermomonosporaceae</taxon>
        <taxon>Actinoallomurus</taxon>
    </lineage>
</organism>
<protein>
    <submittedName>
        <fullName evidence="4">ABC transporter substrate-binding protein</fullName>
    </submittedName>
</protein>
<feature type="signal peptide" evidence="3">
    <location>
        <begin position="1"/>
        <end position="20"/>
    </location>
</feature>
<proteinExistence type="inferred from homology"/>
<dbReference type="InterPro" id="IPR006059">
    <property type="entry name" value="SBP"/>
</dbReference>
<dbReference type="RefSeq" id="WP_345430692.1">
    <property type="nucleotide sequence ID" value="NZ_BAABHK010000003.1"/>
</dbReference>
<keyword evidence="5" id="KW-1185">Reference proteome</keyword>
<evidence type="ECO:0000313" key="5">
    <source>
        <dbReference type="Proteomes" id="UP001501442"/>
    </source>
</evidence>
<reference evidence="5" key="1">
    <citation type="journal article" date="2019" name="Int. J. Syst. Evol. Microbiol.">
        <title>The Global Catalogue of Microorganisms (GCM) 10K type strain sequencing project: providing services to taxonomists for standard genome sequencing and annotation.</title>
        <authorList>
            <consortium name="The Broad Institute Genomics Platform"/>
            <consortium name="The Broad Institute Genome Sequencing Center for Infectious Disease"/>
            <person name="Wu L."/>
            <person name="Ma J."/>
        </authorList>
    </citation>
    <scope>NUCLEOTIDE SEQUENCE [LARGE SCALE GENOMIC DNA]</scope>
    <source>
        <strain evidence="5">JCM 17939</strain>
    </source>
</reference>
<dbReference type="EMBL" id="BAABHK010000003">
    <property type="protein sequence ID" value="GAA4624110.1"/>
    <property type="molecule type" value="Genomic_DNA"/>
</dbReference>
<keyword evidence="3" id="KW-0732">Signal</keyword>
<dbReference type="PROSITE" id="PS51257">
    <property type="entry name" value="PROKAR_LIPOPROTEIN"/>
    <property type="match status" value="1"/>
</dbReference>
<dbReference type="Proteomes" id="UP001501442">
    <property type="component" value="Unassembled WGS sequence"/>
</dbReference>
<evidence type="ECO:0000256" key="3">
    <source>
        <dbReference type="SAM" id="SignalP"/>
    </source>
</evidence>
<dbReference type="InterPro" id="IPR050490">
    <property type="entry name" value="Bact_solute-bd_prot1"/>
</dbReference>
<comment type="caution">
    <text evidence="4">The sequence shown here is derived from an EMBL/GenBank/DDBJ whole genome shotgun (WGS) entry which is preliminary data.</text>
</comment>
<dbReference type="Pfam" id="PF01547">
    <property type="entry name" value="SBP_bac_1"/>
    <property type="match status" value="1"/>
</dbReference>
<evidence type="ECO:0000256" key="1">
    <source>
        <dbReference type="ARBA" id="ARBA00008520"/>
    </source>
</evidence>
<keyword evidence="2" id="KW-0813">Transport</keyword>
<accession>A0ABP8U8N3</accession>
<gene>
    <name evidence="4" type="ORF">GCM10023196_022980</name>
</gene>